<organism evidence="2 3">
    <name type="scientific">Folsomia candida</name>
    <name type="common">Springtail</name>
    <dbReference type="NCBI Taxonomy" id="158441"/>
    <lineage>
        <taxon>Eukaryota</taxon>
        <taxon>Metazoa</taxon>
        <taxon>Ecdysozoa</taxon>
        <taxon>Arthropoda</taxon>
        <taxon>Hexapoda</taxon>
        <taxon>Collembola</taxon>
        <taxon>Entomobryomorpha</taxon>
        <taxon>Isotomoidea</taxon>
        <taxon>Isotomidae</taxon>
        <taxon>Proisotominae</taxon>
        <taxon>Folsomia</taxon>
    </lineage>
</organism>
<comment type="caution">
    <text evidence="2">The sequence shown here is derived from an EMBL/GenBank/DDBJ whole genome shotgun (WGS) entry which is preliminary data.</text>
</comment>
<keyword evidence="1" id="KW-1133">Transmembrane helix</keyword>
<proteinExistence type="predicted"/>
<accession>A0A226DZM8</accession>
<evidence type="ECO:0000313" key="2">
    <source>
        <dbReference type="EMBL" id="OXA50254.1"/>
    </source>
</evidence>
<gene>
    <name evidence="2" type="ORF">Fcan01_15089</name>
</gene>
<dbReference type="EMBL" id="LNIX01000009">
    <property type="protein sequence ID" value="OXA50254.1"/>
    <property type="molecule type" value="Genomic_DNA"/>
</dbReference>
<feature type="transmembrane region" description="Helical" evidence="1">
    <location>
        <begin position="41"/>
        <end position="58"/>
    </location>
</feature>
<keyword evidence="3" id="KW-1185">Reference proteome</keyword>
<keyword evidence="1" id="KW-0472">Membrane</keyword>
<dbReference type="Proteomes" id="UP000198287">
    <property type="component" value="Unassembled WGS sequence"/>
</dbReference>
<protein>
    <submittedName>
        <fullName evidence="2">Uncharacterized protein</fullName>
    </submittedName>
</protein>
<reference evidence="2 3" key="1">
    <citation type="submission" date="2015-12" db="EMBL/GenBank/DDBJ databases">
        <title>The genome of Folsomia candida.</title>
        <authorList>
            <person name="Faddeeva A."/>
            <person name="Derks M.F."/>
            <person name="Anvar Y."/>
            <person name="Smit S."/>
            <person name="Van Straalen N."/>
            <person name="Roelofs D."/>
        </authorList>
    </citation>
    <scope>NUCLEOTIDE SEQUENCE [LARGE SCALE GENOMIC DNA]</scope>
    <source>
        <strain evidence="2 3">VU population</strain>
        <tissue evidence="2">Whole body</tissue>
    </source>
</reference>
<feature type="transmembrane region" description="Helical" evidence="1">
    <location>
        <begin position="78"/>
        <end position="97"/>
    </location>
</feature>
<evidence type="ECO:0000313" key="3">
    <source>
        <dbReference type="Proteomes" id="UP000198287"/>
    </source>
</evidence>
<dbReference type="AlphaFoldDB" id="A0A226DZM8"/>
<sequence>MVIVTVQDAAWQEIVSVGGASAISVTITEILRLSGIASPKVMMAVNLVIMILNMYWQYVDNGGLEQWTVPRQLSRLGVNATVFFVGLGLYGLFLGYYGITNEAEMSKHLHIVASDASAINGFLAFLASSTVYAVNRAVFNFILLLVAIGKKFFE</sequence>
<name>A0A226DZM8_FOLCA</name>
<evidence type="ECO:0000256" key="1">
    <source>
        <dbReference type="SAM" id="Phobius"/>
    </source>
</evidence>
<keyword evidence="1" id="KW-0812">Transmembrane</keyword>